<evidence type="ECO:0000313" key="4">
    <source>
        <dbReference type="Proteomes" id="UP000299211"/>
    </source>
</evidence>
<dbReference type="PANTHER" id="PTHR39339:SF1">
    <property type="entry name" value="CHAD DOMAIN-CONTAINING PROTEIN"/>
    <property type="match status" value="1"/>
</dbReference>
<dbReference type="InterPro" id="IPR038186">
    <property type="entry name" value="CHAD_dom_sf"/>
</dbReference>
<gene>
    <name evidence="3" type="ORF">SAV31267_036530</name>
</gene>
<dbReference type="InterPro" id="IPR007899">
    <property type="entry name" value="CHAD_dom"/>
</dbReference>
<dbReference type="AlphaFoldDB" id="A0A4D4MPW7"/>
<evidence type="ECO:0000313" key="3">
    <source>
        <dbReference type="EMBL" id="GDY74168.1"/>
    </source>
</evidence>
<name>A0A4D4MPW7_STRAX</name>
<proteinExistence type="predicted"/>
<feature type="domain" description="CHAD" evidence="2">
    <location>
        <begin position="1"/>
        <end position="218"/>
    </location>
</feature>
<feature type="region of interest" description="Disordered" evidence="1">
    <location>
        <begin position="200"/>
        <end position="222"/>
    </location>
</feature>
<dbReference type="EMBL" id="BJHY01000001">
    <property type="protein sequence ID" value="GDY74168.1"/>
    <property type="molecule type" value="Genomic_DNA"/>
</dbReference>
<dbReference type="PROSITE" id="PS51708">
    <property type="entry name" value="CHAD"/>
    <property type="match status" value="1"/>
</dbReference>
<evidence type="ECO:0000259" key="2">
    <source>
        <dbReference type="PROSITE" id="PS51708"/>
    </source>
</evidence>
<reference evidence="3 4" key="1">
    <citation type="submission" date="2019-04" db="EMBL/GenBank/DDBJ databases">
        <title>Draft genome sequences of Streptomyces avermitilis ATCC 31267.</title>
        <authorList>
            <person name="Komaki H."/>
            <person name="Tamura T."/>
            <person name="Hosoyama A."/>
        </authorList>
    </citation>
    <scope>NUCLEOTIDE SEQUENCE [LARGE SCALE GENOMIC DNA]</scope>
    <source>
        <strain evidence="3 4">ATCC 31267</strain>
    </source>
</reference>
<evidence type="ECO:0000256" key="1">
    <source>
        <dbReference type="SAM" id="MobiDB-lite"/>
    </source>
</evidence>
<dbReference type="Gene3D" id="1.40.20.10">
    <property type="entry name" value="CHAD domain"/>
    <property type="match status" value="1"/>
</dbReference>
<dbReference type="STRING" id="33903.AQJ43_24025"/>
<organism evidence="3 4">
    <name type="scientific">Streptomyces avermitilis</name>
    <dbReference type="NCBI Taxonomy" id="33903"/>
    <lineage>
        <taxon>Bacteria</taxon>
        <taxon>Bacillati</taxon>
        <taxon>Actinomycetota</taxon>
        <taxon>Actinomycetes</taxon>
        <taxon>Kitasatosporales</taxon>
        <taxon>Streptomycetaceae</taxon>
        <taxon>Streptomyces</taxon>
    </lineage>
</organism>
<dbReference type="Proteomes" id="UP000299211">
    <property type="component" value="Unassembled WGS sequence"/>
</dbReference>
<feature type="compositionally biased region" description="Basic residues" evidence="1">
    <location>
        <begin position="212"/>
        <end position="222"/>
    </location>
</feature>
<protein>
    <recommendedName>
        <fullName evidence="2">CHAD domain-containing protein</fullName>
    </recommendedName>
</protein>
<dbReference type="Pfam" id="PF05235">
    <property type="entry name" value="CHAD"/>
    <property type="match status" value="1"/>
</dbReference>
<dbReference type="SMART" id="SM00880">
    <property type="entry name" value="CHAD"/>
    <property type="match status" value="1"/>
</dbReference>
<sequence length="222" mass="24624">MAGGELGVDRDQEVITERLSAELDELPRALLSGPVHNRVRSWSQRRHAGSRKALIAVLDGRRYLYLLAALDALVSDPPLRKAAGRKPRKVLGKAVRKDFEKLSRLVTKALELPPGKERDLAMHEARKKAKRTRYAAEVAAPALGRAAKSQAKSMKDVQKLLGDHQDSVMSRDALRDLAEKAQEAGESSFTYGVLYGREEQRAAADESALPKAWKKARRKARV</sequence>
<comment type="caution">
    <text evidence="3">The sequence shown here is derived from an EMBL/GenBank/DDBJ whole genome shotgun (WGS) entry which is preliminary data.</text>
</comment>
<accession>A0A4D4MPW7</accession>
<dbReference type="PANTHER" id="PTHR39339">
    <property type="entry name" value="SLR1444 PROTEIN"/>
    <property type="match status" value="1"/>
</dbReference>